<dbReference type="EMBL" id="CP002352">
    <property type="protein sequence ID" value="ADV43403.1"/>
    <property type="molecule type" value="Genomic_DNA"/>
</dbReference>
<feature type="transmembrane region" description="Helical" evidence="1">
    <location>
        <begin position="327"/>
        <end position="347"/>
    </location>
</feature>
<keyword evidence="1" id="KW-0472">Membrane</keyword>
<feature type="transmembrane region" description="Helical" evidence="1">
    <location>
        <begin position="147"/>
        <end position="175"/>
    </location>
</feature>
<feature type="transmembrane region" description="Helical" evidence="1">
    <location>
        <begin position="52"/>
        <end position="73"/>
    </location>
</feature>
<feature type="transmembrane region" description="Helical" evidence="1">
    <location>
        <begin position="354"/>
        <end position="373"/>
    </location>
</feature>
<proteinExistence type="predicted"/>
<dbReference type="Pfam" id="PF13687">
    <property type="entry name" value="DUF4153"/>
    <property type="match status" value="1"/>
</dbReference>
<accession>E6SV21</accession>
<dbReference type="KEGG" id="bhl:Bache_1398"/>
<keyword evidence="1" id="KW-0812">Transmembrane</keyword>
<feature type="transmembrane region" description="Helical" evidence="1">
    <location>
        <begin position="228"/>
        <end position="248"/>
    </location>
</feature>
<reference key="1">
    <citation type="submission" date="2010-11" db="EMBL/GenBank/DDBJ databases">
        <title>The complete genome of Bacteroides helcogenes P 36-108.</title>
        <authorList>
            <consortium name="US DOE Joint Genome Institute (JGI-PGF)"/>
            <person name="Lucas S."/>
            <person name="Copeland A."/>
            <person name="Lapidus A."/>
            <person name="Bruce D."/>
            <person name="Goodwin L."/>
            <person name="Pitluck S."/>
            <person name="Kyrpides N."/>
            <person name="Mavromatis K."/>
            <person name="Ivanova N."/>
            <person name="Zeytun A."/>
            <person name="Brettin T."/>
            <person name="Detter J.C."/>
            <person name="Tapia R."/>
            <person name="Han C."/>
            <person name="Land M."/>
            <person name="Hauser L."/>
            <person name="Markowitz V."/>
            <person name="Cheng J.-F."/>
            <person name="Hugenholtz P."/>
            <person name="Woyke T."/>
            <person name="Wu D."/>
            <person name="Gronow S."/>
            <person name="Wellnitz S."/>
            <person name="Brambilla E."/>
            <person name="Klenk H.-P."/>
            <person name="Eisen J.A."/>
        </authorList>
    </citation>
    <scope>NUCLEOTIDE SEQUENCE</scope>
    <source>
        <strain>P 36-108</strain>
    </source>
</reference>
<evidence type="ECO:0008006" key="4">
    <source>
        <dbReference type="Google" id="ProtNLM"/>
    </source>
</evidence>
<dbReference type="AlphaFoldDB" id="E6SV21"/>
<dbReference type="eggNOG" id="COG1835">
    <property type="taxonomic scope" value="Bacteria"/>
</dbReference>
<evidence type="ECO:0000313" key="2">
    <source>
        <dbReference type="EMBL" id="ADV43403.1"/>
    </source>
</evidence>
<feature type="transmembrane region" description="Helical" evidence="1">
    <location>
        <begin position="21"/>
        <end position="40"/>
    </location>
</feature>
<dbReference type="InterPro" id="IPR025291">
    <property type="entry name" value="DUF4153"/>
</dbReference>
<dbReference type="HOGENOM" id="CLU_030795_2_0_10"/>
<dbReference type="OrthoDB" id="9809196at2"/>
<evidence type="ECO:0000313" key="3">
    <source>
        <dbReference type="Proteomes" id="UP000008630"/>
    </source>
</evidence>
<gene>
    <name evidence="2" type="ordered locus">Bache_1398</name>
</gene>
<protein>
    <recommendedName>
        <fullName evidence="4">DUF4153 domain-containing protein</fullName>
    </recommendedName>
</protein>
<dbReference type="RefSeq" id="WP_013546997.1">
    <property type="nucleotide sequence ID" value="NC_014933.1"/>
</dbReference>
<feature type="transmembrane region" description="Helical" evidence="1">
    <location>
        <begin position="190"/>
        <end position="208"/>
    </location>
</feature>
<keyword evidence="1" id="KW-1133">Transmembrane helix</keyword>
<keyword evidence="3" id="KW-1185">Reference proteome</keyword>
<feature type="transmembrane region" description="Helical" evidence="1">
    <location>
        <begin position="295"/>
        <end position="315"/>
    </location>
</feature>
<feature type="transmembrane region" description="Helical" evidence="1">
    <location>
        <begin position="260"/>
        <end position="283"/>
    </location>
</feature>
<sequence length="585" mass="67106">MNTLQIKQILITAIEAFQTCLKRFPATVGFIFALTVYLIVLTANDWKGEDRLLWATGYYLSVSVLLSLTLHLWSEETKSRLWKAGIQLTAHALLMADAIFLYRSLETSSSFLEIGIAHAAAILALGLSTFFLSFLKEKNDVASWNFTLNLVASFIVTQIVSLILCGGICLLLFSLHQLFDVHISGKCYAYIYYLCSVLLAPLLFLGLLPRGGQKHNRLPQSSGFLNGILRYLFLPLTAGYLVVLYTYATRILIRWELPTGWVSWLVVALMAVSIGIEFGLYPARFKENKRFDQWTARWLPILVLPLLLLMTAGIARRFNDYGITINRLYLATLNGWFYIVCIGLFITRARRINWIPISFAILFLLTSVLPVNYTNITRRYMQQCLEEEIQATCKEELPMTEAYYQEWLRTLPRKKAVEINDRCMYMSRWFSKKSMAKWFEEDVSFYYEFSHNGNVMEADTTATADNNISSQDSIQALGNDVPETAGIITIPKGYTKFTRMTGNAVSVSKEEYAAGVIPVELYVMGIRYDEIYFDLKTLGALSRQYIMKPASFRCKSEKCVFILTSFRLYYDMEIKLDYEGYLFRK</sequence>
<dbReference type="STRING" id="693979.Bache_1398"/>
<dbReference type="Proteomes" id="UP000008630">
    <property type="component" value="Chromosome"/>
</dbReference>
<feature type="transmembrane region" description="Helical" evidence="1">
    <location>
        <begin position="114"/>
        <end position="135"/>
    </location>
</feature>
<organism evidence="2 3">
    <name type="scientific">Bacteroides helcogenes (strain ATCC 35417 / DSM 20613 / JCM 6297 / CCUG 15421 / P 36-108)</name>
    <dbReference type="NCBI Taxonomy" id="693979"/>
    <lineage>
        <taxon>Bacteria</taxon>
        <taxon>Pseudomonadati</taxon>
        <taxon>Bacteroidota</taxon>
        <taxon>Bacteroidia</taxon>
        <taxon>Bacteroidales</taxon>
        <taxon>Bacteroidaceae</taxon>
        <taxon>Bacteroides</taxon>
    </lineage>
</organism>
<dbReference type="PATRIC" id="fig|693979.3.peg.1480"/>
<evidence type="ECO:0000256" key="1">
    <source>
        <dbReference type="SAM" id="Phobius"/>
    </source>
</evidence>
<name>E6SV21_BACT6</name>
<reference evidence="2 3" key="2">
    <citation type="journal article" date="2011" name="Stand. Genomic Sci.">
        <title>Complete genome sequence of Bacteroides helcogenes type strain (P 36-108).</title>
        <authorList>
            <person name="Pati A."/>
            <person name="Gronow S."/>
            <person name="Zeytun A."/>
            <person name="Lapidus A."/>
            <person name="Nolan M."/>
            <person name="Hammon N."/>
            <person name="Deshpande S."/>
            <person name="Cheng J.F."/>
            <person name="Tapia R."/>
            <person name="Han C."/>
            <person name="Goodwin L."/>
            <person name="Pitluck S."/>
            <person name="Liolios K."/>
            <person name="Pagani I."/>
            <person name="Ivanova N."/>
            <person name="Mavromatis K."/>
            <person name="Chen A."/>
            <person name="Palaniappan K."/>
            <person name="Land M."/>
            <person name="Hauser L."/>
            <person name="Chang Y.J."/>
            <person name="Jeffries C.D."/>
            <person name="Detter J.C."/>
            <person name="Brambilla E."/>
            <person name="Rohde M."/>
            <person name="Goker M."/>
            <person name="Woyke T."/>
            <person name="Bristow J."/>
            <person name="Eisen J.A."/>
            <person name="Markowitz V."/>
            <person name="Hugenholtz P."/>
            <person name="Kyrpides N.C."/>
            <person name="Klenk H.P."/>
            <person name="Lucas S."/>
        </authorList>
    </citation>
    <scope>NUCLEOTIDE SEQUENCE [LARGE SCALE GENOMIC DNA]</scope>
    <source>
        <strain evidence="3">ATCC 35417 / DSM 20613 / JCM 6297 / CCUG 15421 / P 36-108</strain>
    </source>
</reference>